<keyword evidence="3" id="KW-0472">Membrane</keyword>
<protein>
    <recommendedName>
        <fullName evidence="7">Pilus assembly protein FimV</fullName>
    </recommendedName>
</protein>
<feature type="region of interest" description="Disordered" evidence="2">
    <location>
        <begin position="379"/>
        <end position="410"/>
    </location>
</feature>
<proteinExistence type="predicted"/>
<dbReference type="OrthoDB" id="5298707at2"/>
<feature type="transmembrane region" description="Helical" evidence="3">
    <location>
        <begin position="324"/>
        <end position="343"/>
    </location>
</feature>
<feature type="region of interest" description="Disordered" evidence="2">
    <location>
        <begin position="426"/>
        <end position="516"/>
    </location>
</feature>
<dbReference type="InterPro" id="IPR020011">
    <property type="entry name" value="FimV_C"/>
</dbReference>
<feature type="region of interest" description="Disordered" evidence="2">
    <location>
        <begin position="115"/>
        <end position="175"/>
    </location>
</feature>
<dbReference type="InterPro" id="IPR038440">
    <property type="entry name" value="FimV_C_sf"/>
</dbReference>
<dbReference type="STRING" id="1414654.BFR47_10900"/>
<name>A0A1J4QGR6_9GAMM</name>
<dbReference type="NCBIfam" id="TIGR03504">
    <property type="entry name" value="FimV_Cterm"/>
    <property type="match status" value="1"/>
</dbReference>
<feature type="compositionally biased region" description="Basic and acidic residues" evidence="2">
    <location>
        <begin position="426"/>
        <end position="438"/>
    </location>
</feature>
<accession>A0A1J4QGR6</accession>
<dbReference type="InterPro" id="IPR018392">
    <property type="entry name" value="LysM"/>
</dbReference>
<comment type="caution">
    <text evidence="5">The sequence shown here is derived from an EMBL/GenBank/DDBJ whole genome shotgun (WGS) entry which is preliminary data.</text>
</comment>
<reference evidence="5 6" key="1">
    <citation type="submission" date="2016-07" db="EMBL/GenBank/DDBJ databases">
        <title>Draft Genome Sequence of Oceanisphaera psychrotolerans, isolated from coastal sediment samples.</title>
        <authorList>
            <person name="Zhuo S."/>
            <person name="Ruan Z."/>
        </authorList>
    </citation>
    <scope>NUCLEOTIDE SEQUENCE [LARGE SCALE GENOMIC DNA]</scope>
    <source>
        <strain evidence="5 6">LAM-WHM-ZC</strain>
    </source>
</reference>
<dbReference type="RefSeq" id="WP_071471740.1">
    <property type="nucleotide sequence ID" value="NZ_MDKE01000007.1"/>
</dbReference>
<keyword evidence="6" id="KW-1185">Reference proteome</keyword>
<feature type="compositionally biased region" description="Polar residues" evidence="2">
    <location>
        <begin position="138"/>
        <end position="148"/>
    </location>
</feature>
<dbReference type="NCBIfam" id="TIGR03505">
    <property type="entry name" value="FimV_core"/>
    <property type="match status" value="1"/>
</dbReference>
<keyword evidence="3" id="KW-0812">Transmembrane</keyword>
<feature type="region of interest" description="Disordered" evidence="2">
    <location>
        <begin position="598"/>
        <end position="618"/>
    </location>
</feature>
<evidence type="ECO:0000313" key="6">
    <source>
        <dbReference type="Proteomes" id="UP000243073"/>
    </source>
</evidence>
<evidence type="ECO:0000256" key="4">
    <source>
        <dbReference type="SAM" id="SignalP"/>
    </source>
</evidence>
<sequence length="618" mass="67319">MKRLRPRIGVGLAWWLACSAPVLAQGEFYIELRGPESAASAPPAAVPSSAPAQPVASPGRYGPVRSTDTLWGIAARHTQAPVTVQQTMIALYHLNPQAFVRGNINYLQRGARLRLPTQSQARQRSPGEAEAEFRRLSRQGNRTASRVATASKPAPKPVQTQTVAGPKPAAPAAVTVSPNGASAKAVQEAPPVAAVPPVQPATVTAVQPANSGASLLSEPKAAPAVPAVTAPPPASEPEQAEEMTLARLQLQLMDELREQVAMSNEQLAALADNNQALRQRLTRLTVEVEELKQLRQADAPAVPEQKEAGIGSWLDELLTNPLNLALVLTLPALLLLALFTLWWRNRVRRDLAEQEQELSESTSVMMAGERDEFDDLFSSTAEPESTVFAEAEPRFESDPQPDPEVSSPEPEIDEDAFARFLEEQQRLEEEEAQRRQAEEPTPETAASAASRDVDFSEMLFEDEMATDGHQEPRVSNDDIDELLFNDTSSAASDVPGQKAPSQSPPEPAPEQKAADADYVSVDQLMAEADLSEGMDRDYERKLDLDLELDEYADVLGQSQGVDIDVDEGGMGARLDLARAYIEIDDIDSARDLLNEALERGNEEQRRDAQKLLQRLAKR</sequence>
<organism evidence="5 6">
    <name type="scientific">Oceanisphaera psychrotolerans</name>
    <dbReference type="NCBI Taxonomy" id="1414654"/>
    <lineage>
        <taxon>Bacteria</taxon>
        <taxon>Pseudomonadati</taxon>
        <taxon>Pseudomonadota</taxon>
        <taxon>Gammaproteobacteria</taxon>
        <taxon>Aeromonadales</taxon>
        <taxon>Aeromonadaceae</taxon>
        <taxon>Oceanisphaera</taxon>
    </lineage>
</organism>
<gene>
    <name evidence="5" type="ORF">BFR47_10900</name>
</gene>
<dbReference type="PROSITE" id="PS51257">
    <property type="entry name" value="PROKAR_LIPOPROTEIN"/>
    <property type="match status" value="1"/>
</dbReference>
<keyword evidence="4" id="KW-0732">Signal</keyword>
<evidence type="ECO:0000256" key="2">
    <source>
        <dbReference type="SAM" id="MobiDB-lite"/>
    </source>
</evidence>
<feature type="coiled-coil region" evidence="1">
    <location>
        <begin position="253"/>
        <end position="294"/>
    </location>
</feature>
<keyword evidence="3" id="KW-1133">Transmembrane helix</keyword>
<feature type="signal peptide" evidence="4">
    <location>
        <begin position="1"/>
        <end position="24"/>
    </location>
</feature>
<feature type="region of interest" description="Disordered" evidence="2">
    <location>
        <begin position="40"/>
        <end position="61"/>
    </location>
</feature>
<dbReference type="CDD" id="cd00118">
    <property type="entry name" value="LysM"/>
    <property type="match status" value="1"/>
</dbReference>
<feature type="compositionally biased region" description="Basic and acidic residues" evidence="2">
    <location>
        <begin position="598"/>
        <end position="609"/>
    </location>
</feature>
<evidence type="ECO:0008006" key="7">
    <source>
        <dbReference type="Google" id="ProtNLM"/>
    </source>
</evidence>
<evidence type="ECO:0000256" key="1">
    <source>
        <dbReference type="SAM" id="Coils"/>
    </source>
</evidence>
<dbReference type="Proteomes" id="UP000243073">
    <property type="component" value="Unassembled WGS sequence"/>
</dbReference>
<dbReference type="InterPro" id="IPR020012">
    <property type="entry name" value="LysM_FimV"/>
</dbReference>
<evidence type="ECO:0000313" key="5">
    <source>
        <dbReference type="EMBL" id="OIN13162.1"/>
    </source>
</evidence>
<dbReference type="EMBL" id="MDKE01000007">
    <property type="protein sequence ID" value="OIN13162.1"/>
    <property type="molecule type" value="Genomic_DNA"/>
</dbReference>
<dbReference type="AlphaFoldDB" id="A0A1J4QGR6"/>
<feature type="chain" id="PRO_5009632416" description="Pilus assembly protein FimV" evidence="4">
    <location>
        <begin position="25"/>
        <end position="618"/>
    </location>
</feature>
<feature type="compositionally biased region" description="Low complexity" evidence="2">
    <location>
        <begin position="40"/>
        <end position="58"/>
    </location>
</feature>
<evidence type="ECO:0000256" key="3">
    <source>
        <dbReference type="SAM" id="Phobius"/>
    </source>
</evidence>
<feature type="compositionally biased region" description="Basic and acidic residues" evidence="2">
    <location>
        <begin position="125"/>
        <end position="135"/>
    </location>
</feature>
<feature type="compositionally biased region" description="Low complexity" evidence="2">
    <location>
        <begin position="164"/>
        <end position="173"/>
    </location>
</feature>
<dbReference type="Gene3D" id="1.20.58.2200">
    <property type="match status" value="1"/>
</dbReference>
<keyword evidence="1" id="KW-0175">Coiled coil</keyword>
<dbReference type="Gene3D" id="3.10.350.10">
    <property type="entry name" value="LysM domain"/>
    <property type="match status" value="1"/>
</dbReference>
<feature type="compositionally biased region" description="Basic and acidic residues" evidence="2">
    <location>
        <begin position="466"/>
        <end position="476"/>
    </location>
</feature>
<dbReference type="InterPro" id="IPR036779">
    <property type="entry name" value="LysM_dom_sf"/>
</dbReference>